<organism evidence="1 2">
    <name type="scientific">Parasponia andersonii</name>
    <name type="common">Sponia andersonii</name>
    <dbReference type="NCBI Taxonomy" id="3476"/>
    <lineage>
        <taxon>Eukaryota</taxon>
        <taxon>Viridiplantae</taxon>
        <taxon>Streptophyta</taxon>
        <taxon>Embryophyta</taxon>
        <taxon>Tracheophyta</taxon>
        <taxon>Spermatophyta</taxon>
        <taxon>Magnoliopsida</taxon>
        <taxon>eudicotyledons</taxon>
        <taxon>Gunneridae</taxon>
        <taxon>Pentapetalae</taxon>
        <taxon>rosids</taxon>
        <taxon>fabids</taxon>
        <taxon>Rosales</taxon>
        <taxon>Cannabaceae</taxon>
        <taxon>Parasponia</taxon>
    </lineage>
</organism>
<dbReference type="Proteomes" id="UP000237105">
    <property type="component" value="Unassembled WGS sequence"/>
</dbReference>
<reference evidence="2" key="1">
    <citation type="submission" date="2016-06" db="EMBL/GenBank/DDBJ databases">
        <title>Parallel loss of symbiosis genes in relatives of nitrogen-fixing non-legume Parasponia.</title>
        <authorList>
            <person name="Van Velzen R."/>
            <person name="Holmer R."/>
            <person name="Bu F."/>
            <person name="Rutten L."/>
            <person name="Van Zeijl A."/>
            <person name="Liu W."/>
            <person name="Santuari L."/>
            <person name="Cao Q."/>
            <person name="Sharma T."/>
            <person name="Shen D."/>
            <person name="Roswanjaya Y."/>
            <person name="Wardhani T."/>
            <person name="Kalhor M.S."/>
            <person name="Jansen J."/>
            <person name="Van den Hoogen J."/>
            <person name="Gungor B."/>
            <person name="Hartog M."/>
            <person name="Hontelez J."/>
            <person name="Verver J."/>
            <person name="Yang W.-C."/>
            <person name="Schijlen E."/>
            <person name="Repin R."/>
            <person name="Schilthuizen M."/>
            <person name="Schranz E."/>
            <person name="Heidstra R."/>
            <person name="Miyata K."/>
            <person name="Fedorova E."/>
            <person name="Kohlen W."/>
            <person name="Bisseling T."/>
            <person name="Smit S."/>
            <person name="Geurts R."/>
        </authorList>
    </citation>
    <scope>NUCLEOTIDE SEQUENCE [LARGE SCALE GENOMIC DNA]</scope>
    <source>
        <strain evidence="2">cv. WU1-14</strain>
    </source>
</reference>
<proteinExistence type="predicted"/>
<comment type="caution">
    <text evidence="1">The sequence shown here is derived from an EMBL/GenBank/DDBJ whole genome shotgun (WGS) entry which is preliminary data.</text>
</comment>
<dbReference type="EMBL" id="JXTB01000794">
    <property type="protein sequence ID" value="PON32665.1"/>
    <property type="molecule type" value="Genomic_DNA"/>
</dbReference>
<evidence type="ECO:0000313" key="2">
    <source>
        <dbReference type="Proteomes" id="UP000237105"/>
    </source>
</evidence>
<sequence length="52" mass="5595">MALKVGQKYVDMWQPNGEKTAFAHAGKYTSIAVPISCIVVQLSGHYGASVLK</sequence>
<gene>
    <name evidence="1" type="ORF">PanWU01x14_359350</name>
</gene>
<protein>
    <submittedName>
        <fullName evidence="1">Uncharacterized protein</fullName>
    </submittedName>
</protein>
<evidence type="ECO:0000313" key="1">
    <source>
        <dbReference type="EMBL" id="PON32665.1"/>
    </source>
</evidence>
<name>A0A2P5A7Z7_PARAD</name>
<keyword evidence="2" id="KW-1185">Reference proteome</keyword>
<feature type="non-terminal residue" evidence="1">
    <location>
        <position position="52"/>
    </location>
</feature>
<accession>A0A2P5A7Z7</accession>
<dbReference type="AlphaFoldDB" id="A0A2P5A7Z7"/>